<evidence type="ECO:0000256" key="3">
    <source>
        <dbReference type="ARBA" id="ARBA00022475"/>
    </source>
</evidence>
<keyword evidence="3 9" id="KW-1003">Cell membrane</keyword>
<evidence type="ECO:0000256" key="5">
    <source>
        <dbReference type="ARBA" id="ARBA00022692"/>
    </source>
</evidence>
<proteinExistence type="inferred from homology"/>
<dbReference type="CDD" id="cd07571">
    <property type="entry name" value="ALP_N-acyl_transferase"/>
    <property type="match status" value="1"/>
</dbReference>
<accession>E1QIJ9</accession>
<comment type="catalytic activity">
    <reaction evidence="9">
        <text>N-terminal S-1,2-diacyl-sn-glyceryl-L-cysteinyl-[lipoprotein] + a glycerophospholipid = N-acyl-S-1,2-diacyl-sn-glyceryl-L-cysteinyl-[lipoprotein] + a 2-acyl-sn-glycero-3-phospholipid + H(+)</text>
        <dbReference type="Rhea" id="RHEA:48228"/>
        <dbReference type="Rhea" id="RHEA-COMP:14681"/>
        <dbReference type="Rhea" id="RHEA-COMP:14684"/>
        <dbReference type="ChEBI" id="CHEBI:15378"/>
        <dbReference type="ChEBI" id="CHEBI:136912"/>
        <dbReference type="ChEBI" id="CHEBI:140656"/>
        <dbReference type="ChEBI" id="CHEBI:140657"/>
        <dbReference type="ChEBI" id="CHEBI:140660"/>
        <dbReference type="EC" id="2.3.1.269"/>
    </reaction>
</comment>
<reference evidence="11 12" key="1">
    <citation type="journal article" date="2010" name="Stand. Genomic Sci.">
        <title>Complete genome sequence of Desulfarculus baarsii type strain (2st14).</title>
        <authorList>
            <person name="Sun H."/>
            <person name="Spring S."/>
            <person name="Lapidus A."/>
            <person name="Davenport K."/>
            <person name="Del Rio T.G."/>
            <person name="Tice H."/>
            <person name="Nolan M."/>
            <person name="Copeland A."/>
            <person name="Cheng J.F."/>
            <person name="Lucas S."/>
            <person name="Tapia R."/>
            <person name="Goodwin L."/>
            <person name="Pitluck S."/>
            <person name="Ivanova N."/>
            <person name="Pagani I."/>
            <person name="Mavromatis K."/>
            <person name="Ovchinnikova G."/>
            <person name="Pati A."/>
            <person name="Chen A."/>
            <person name="Palaniappan K."/>
            <person name="Hauser L."/>
            <person name="Chang Y.J."/>
            <person name="Jeffries C.D."/>
            <person name="Detter J.C."/>
            <person name="Han C."/>
            <person name="Rohde M."/>
            <person name="Brambilla E."/>
            <person name="Goker M."/>
            <person name="Woyke T."/>
            <person name="Bristow J."/>
            <person name="Eisen J.A."/>
            <person name="Markowitz V."/>
            <person name="Hugenholtz P."/>
            <person name="Kyrpides N.C."/>
            <person name="Klenk H.P."/>
            <person name="Land M."/>
        </authorList>
    </citation>
    <scope>NUCLEOTIDE SEQUENCE [LARGE SCALE GENOMIC DNA]</scope>
    <source>
        <strain evidence="12">ATCC 33931 / DSM 2075 / LMG 7858 / VKM B-1802 / 2st14</strain>
    </source>
</reference>
<dbReference type="InterPro" id="IPR004563">
    <property type="entry name" value="Apolipo_AcylTrfase"/>
</dbReference>
<evidence type="ECO:0000313" key="11">
    <source>
        <dbReference type="EMBL" id="ADK84422.1"/>
    </source>
</evidence>
<evidence type="ECO:0000313" key="12">
    <source>
        <dbReference type="Proteomes" id="UP000009047"/>
    </source>
</evidence>
<dbReference type="InterPro" id="IPR045378">
    <property type="entry name" value="LNT_N"/>
</dbReference>
<dbReference type="SUPFAM" id="SSF56317">
    <property type="entry name" value="Carbon-nitrogen hydrolase"/>
    <property type="match status" value="1"/>
</dbReference>
<dbReference type="EMBL" id="CP002085">
    <property type="protein sequence ID" value="ADK84422.1"/>
    <property type="molecule type" value="Genomic_DNA"/>
</dbReference>
<feature type="transmembrane region" description="Helical" evidence="9">
    <location>
        <begin position="89"/>
        <end position="114"/>
    </location>
</feature>
<feature type="transmembrane region" description="Helical" evidence="9">
    <location>
        <begin position="33"/>
        <end position="51"/>
    </location>
</feature>
<keyword evidence="8 9" id="KW-0012">Acyltransferase</keyword>
<keyword evidence="4 9" id="KW-0808">Transferase</keyword>
<dbReference type="PANTHER" id="PTHR38686:SF1">
    <property type="entry name" value="APOLIPOPROTEIN N-ACYLTRANSFERASE"/>
    <property type="match status" value="1"/>
</dbReference>
<gene>
    <name evidence="9" type="primary">lnt</name>
    <name evidence="11" type="ordered locus">Deba_1054</name>
</gene>
<dbReference type="HAMAP" id="MF_01148">
    <property type="entry name" value="Lnt"/>
    <property type="match status" value="1"/>
</dbReference>
<evidence type="ECO:0000256" key="7">
    <source>
        <dbReference type="ARBA" id="ARBA00023136"/>
    </source>
</evidence>
<dbReference type="Pfam" id="PF00795">
    <property type="entry name" value="CN_hydrolase"/>
    <property type="match status" value="1"/>
</dbReference>
<keyword evidence="12" id="KW-1185">Reference proteome</keyword>
<keyword evidence="5 9" id="KW-0812">Transmembrane</keyword>
<feature type="transmembrane region" description="Helical" evidence="9">
    <location>
        <begin position="199"/>
        <end position="218"/>
    </location>
</feature>
<evidence type="ECO:0000256" key="8">
    <source>
        <dbReference type="ARBA" id="ARBA00023315"/>
    </source>
</evidence>
<keyword evidence="9" id="KW-0997">Cell inner membrane</keyword>
<name>E1QIJ9_DESB2</name>
<dbReference type="eggNOG" id="COG0815">
    <property type="taxonomic scope" value="Bacteria"/>
</dbReference>
<feature type="transmembrane region" description="Helical" evidence="9">
    <location>
        <begin position="58"/>
        <end position="77"/>
    </location>
</feature>
<dbReference type="PANTHER" id="PTHR38686">
    <property type="entry name" value="APOLIPOPROTEIN N-ACYLTRANSFERASE"/>
    <property type="match status" value="1"/>
</dbReference>
<dbReference type="RefSeq" id="WP_013257876.1">
    <property type="nucleotide sequence ID" value="NC_014365.1"/>
</dbReference>
<keyword evidence="6 9" id="KW-1133">Transmembrane helix</keyword>
<dbReference type="KEGG" id="dbr:Deba_1054"/>
<dbReference type="GO" id="GO:0042158">
    <property type="term" value="P:lipoprotein biosynthetic process"/>
    <property type="evidence" value="ECO:0007669"/>
    <property type="project" value="UniProtKB-UniRule"/>
</dbReference>
<dbReference type="InterPro" id="IPR036526">
    <property type="entry name" value="C-N_Hydrolase_sf"/>
</dbReference>
<comment type="subcellular location">
    <subcellularLocation>
        <location evidence="9">Cell inner membrane</location>
        <topology evidence="9">Multi-pass membrane protein</topology>
    </subcellularLocation>
    <subcellularLocation>
        <location evidence="1">Cell membrane</location>
        <topology evidence="1">Multi-pass membrane protein</topology>
    </subcellularLocation>
</comment>
<evidence type="ECO:0000256" key="2">
    <source>
        <dbReference type="ARBA" id="ARBA00010065"/>
    </source>
</evidence>
<dbReference type="STRING" id="644282.Deba_1054"/>
<comment type="pathway">
    <text evidence="9">Protein modification; lipoprotein biosynthesis (N-acyl transfer).</text>
</comment>
<dbReference type="GO" id="GO:0005886">
    <property type="term" value="C:plasma membrane"/>
    <property type="evidence" value="ECO:0007669"/>
    <property type="project" value="UniProtKB-SubCell"/>
</dbReference>
<feature type="transmembrane region" description="Helical" evidence="9">
    <location>
        <begin position="135"/>
        <end position="153"/>
    </location>
</feature>
<dbReference type="AlphaFoldDB" id="E1QIJ9"/>
<dbReference type="HOGENOM" id="CLU_019563_1_2_7"/>
<evidence type="ECO:0000256" key="6">
    <source>
        <dbReference type="ARBA" id="ARBA00022989"/>
    </source>
</evidence>
<organism evidence="11 12">
    <name type="scientific">Desulfarculus baarsii (strain ATCC 33931 / DSM 2075 / LMG 7858 / VKM B-1802 / 2st14)</name>
    <dbReference type="NCBI Taxonomy" id="644282"/>
    <lineage>
        <taxon>Bacteria</taxon>
        <taxon>Pseudomonadati</taxon>
        <taxon>Thermodesulfobacteriota</taxon>
        <taxon>Desulfarculia</taxon>
        <taxon>Desulfarculales</taxon>
        <taxon>Desulfarculaceae</taxon>
        <taxon>Desulfarculus</taxon>
    </lineage>
</organism>
<dbReference type="GO" id="GO:0016410">
    <property type="term" value="F:N-acyltransferase activity"/>
    <property type="evidence" value="ECO:0007669"/>
    <property type="project" value="UniProtKB-UniRule"/>
</dbReference>
<evidence type="ECO:0000256" key="9">
    <source>
        <dbReference type="HAMAP-Rule" id="MF_01148"/>
    </source>
</evidence>
<dbReference type="Gene3D" id="3.60.110.10">
    <property type="entry name" value="Carbon-nitrogen hydrolase"/>
    <property type="match status" value="1"/>
</dbReference>
<dbReference type="InterPro" id="IPR003010">
    <property type="entry name" value="C-N_Hydrolase"/>
</dbReference>
<dbReference type="UniPathway" id="UPA00666"/>
<keyword evidence="7 9" id="KW-0472">Membrane</keyword>
<comment type="similarity">
    <text evidence="2 9">Belongs to the CN hydrolase family. Apolipoprotein N-acyltransferase subfamily.</text>
</comment>
<protein>
    <recommendedName>
        <fullName evidence="9">Apolipoprotein N-acyltransferase</fullName>
        <shortName evidence="9">ALP N-acyltransferase</shortName>
        <ecNumber evidence="9">2.3.1.269</ecNumber>
    </recommendedName>
</protein>
<dbReference type="NCBIfam" id="TIGR00546">
    <property type="entry name" value="lnt"/>
    <property type="match status" value="1"/>
</dbReference>
<comment type="function">
    <text evidence="9">Catalyzes the phospholipid dependent N-acylation of the N-terminal cysteine of apolipoprotein, the last step in lipoprotein maturation.</text>
</comment>
<dbReference type="Pfam" id="PF20154">
    <property type="entry name" value="LNT_N"/>
    <property type="match status" value="1"/>
</dbReference>
<evidence type="ECO:0000256" key="1">
    <source>
        <dbReference type="ARBA" id="ARBA00004651"/>
    </source>
</evidence>
<feature type="transmembrane region" description="Helical" evidence="9">
    <location>
        <begin position="165"/>
        <end position="187"/>
    </location>
</feature>
<sequence length="531" mass="56855">MKFLAAWRPPFWAVGAAAIGGPLTALGFPPHDIWPLTLLGVALLASFCWLLPARRAFAAAWLFGLGCAMGMVWWLTVAMTLHGGMSAPAAWAVLALCMAVLTSYPALAVGLAAYARQAGLSPLFCAPLAWVGGEWLRGVLLTGFPWLPLASGLTGRLELAQTAEWWGASGVSFLLVLTASLLARGLAPPLARRALPGRREWAALGAALALVAGGWLWGQARMTQVATQCAAAPKLVVGVVQPDVAIERLWRADERMAIIGAQAALSRQASAAVDGRRPWLVVWPESSTPFYFAHEDPGTSEVLDLARELDAFVMPAALGLARRQGKAMTSNRAWLVGPDGRIRGYYDKAHLVPFGEYVPLGEVLFWVRALAQIGGDQAAGRPGVLLEADGVKIGALICYESIFAYLGRAQRLAGATLLVNQTNDAWYGPSGASAQHMSHLVFRCIENRLACARSANTGVSGFVLPDGRMAGLTDIFQPAWRVMALPLAGPETTFFTRHGDLVGPICAGAMPPLWAVAWLRRRRDKRRSENA</sequence>
<evidence type="ECO:0000259" key="10">
    <source>
        <dbReference type="PROSITE" id="PS50263"/>
    </source>
</evidence>
<dbReference type="PROSITE" id="PS50263">
    <property type="entry name" value="CN_HYDROLASE"/>
    <property type="match status" value="1"/>
</dbReference>
<dbReference type="OrthoDB" id="9804277at2"/>
<dbReference type="EC" id="2.3.1.269" evidence="9"/>
<dbReference type="Proteomes" id="UP000009047">
    <property type="component" value="Chromosome"/>
</dbReference>
<evidence type="ECO:0000256" key="4">
    <source>
        <dbReference type="ARBA" id="ARBA00022679"/>
    </source>
</evidence>
<feature type="domain" description="CN hydrolase" evidence="10">
    <location>
        <begin position="240"/>
        <end position="487"/>
    </location>
</feature>